<accession>A0A4P7C0B2</accession>
<evidence type="ECO:0000256" key="1">
    <source>
        <dbReference type="ARBA" id="ARBA00022679"/>
    </source>
</evidence>
<evidence type="ECO:0000313" key="5">
    <source>
        <dbReference type="EMBL" id="QBQ55988.1"/>
    </source>
</evidence>
<dbReference type="InterPro" id="IPR025877">
    <property type="entry name" value="MobA-like_NTP_Trfase"/>
</dbReference>
<evidence type="ECO:0000256" key="3">
    <source>
        <dbReference type="ARBA" id="ARBA00022842"/>
    </source>
</evidence>
<name>A0A4P7C0B2_9GAMM</name>
<dbReference type="InterPro" id="IPR050065">
    <property type="entry name" value="GlmU-like"/>
</dbReference>
<reference evidence="5 6" key="1">
    <citation type="submission" date="2019-03" db="EMBL/GenBank/DDBJ databases">
        <title>The genome sequence of Nitrosococcus wardiae strain D1FHST reveals the archetypal metabolic capacity of ammonia-oxidizing Gammaproteobacteria.</title>
        <authorList>
            <person name="Wang L."/>
            <person name="Lim C.K."/>
            <person name="Hanson T.E."/>
            <person name="Dang H."/>
            <person name="Klotz M.G."/>
        </authorList>
    </citation>
    <scope>NUCLEOTIDE SEQUENCE [LARGE SCALE GENOMIC DNA]</scope>
    <source>
        <strain evidence="5 6">D1FHS</strain>
    </source>
</reference>
<keyword evidence="6" id="KW-1185">Reference proteome</keyword>
<proteinExistence type="predicted"/>
<dbReference type="Proteomes" id="UP000294325">
    <property type="component" value="Chromosome"/>
</dbReference>
<dbReference type="InterPro" id="IPR029044">
    <property type="entry name" value="Nucleotide-diphossugar_trans"/>
</dbReference>
<dbReference type="KEGG" id="nwr:E3U44_16820"/>
<feature type="domain" description="MobA-like NTP transferase" evidence="4">
    <location>
        <begin position="3"/>
        <end position="124"/>
    </location>
</feature>
<dbReference type="RefSeq" id="WP_134359242.1">
    <property type="nucleotide sequence ID" value="NZ_CP038033.1"/>
</dbReference>
<evidence type="ECO:0000256" key="2">
    <source>
        <dbReference type="ARBA" id="ARBA00022695"/>
    </source>
</evidence>
<evidence type="ECO:0000313" key="6">
    <source>
        <dbReference type="Proteomes" id="UP000294325"/>
    </source>
</evidence>
<dbReference type="CDD" id="cd02523">
    <property type="entry name" value="PC_cytidylyltransferase"/>
    <property type="match status" value="1"/>
</dbReference>
<dbReference type="Pfam" id="PF12804">
    <property type="entry name" value="NTP_transf_3"/>
    <property type="match status" value="1"/>
</dbReference>
<dbReference type="GO" id="GO:0016779">
    <property type="term" value="F:nucleotidyltransferase activity"/>
    <property type="evidence" value="ECO:0007669"/>
    <property type="project" value="UniProtKB-KW"/>
</dbReference>
<protein>
    <submittedName>
        <fullName evidence="5">Phosphocholine cytidylyltransferase family protein</fullName>
    </submittedName>
</protein>
<evidence type="ECO:0000259" key="4">
    <source>
        <dbReference type="Pfam" id="PF12804"/>
    </source>
</evidence>
<sequence length="253" mass="28643">MRALILAAGRGKRLAESHALPKCLLEFEGRSLLERHLLILTQLGVQDIAIAIGYQAEQVEQALDTVAFLPRPQTVYNADFNKGSVVSLWTLREQLRAGGEILLMDADVLYDYRLGQRLLQSPHSNCFLLDRHLDPGEEPVKLCLRDGVLVEFRKQLPPGLRYDIIGESVGFFRFSEKVAGRLAALCQDYMEQSHQEAPHEEAIRDLLLETPERFGIEDITGLPWIEIDFPEDIRQAENIILPQLEPLKSPPLL</sequence>
<keyword evidence="3" id="KW-0460">Magnesium</keyword>
<keyword evidence="1 5" id="KW-0808">Transferase</keyword>
<dbReference type="SUPFAM" id="SSF53448">
    <property type="entry name" value="Nucleotide-diphospho-sugar transferases"/>
    <property type="match status" value="1"/>
</dbReference>
<keyword evidence="2 5" id="KW-0548">Nucleotidyltransferase</keyword>
<dbReference type="PANTHER" id="PTHR43584">
    <property type="entry name" value="NUCLEOTIDYL TRANSFERASE"/>
    <property type="match status" value="1"/>
</dbReference>
<gene>
    <name evidence="5" type="ORF">E3U44_16820</name>
</gene>
<organism evidence="5 6">
    <name type="scientific">Nitrosococcus wardiae</name>
    <dbReference type="NCBI Taxonomy" id="1814290"/>
    <lineage>
        <taxon>Bacteria</taxon>
        <taxon>Pseudomonadati</taxon>
        <taxon>Pseudomonadota</taxon>
        <taxon>Gammaproteobacteria</taxon>
        <taxon>Chromatiales</taxon>
        <taxon>Chromatiaceae</taxon>
        <taxon>Nitrosococcus</taxon>
    </lineage>
</organism>
<dbReference type="AlphaFoldDB" id="A0A4P7C0B2"/>
<dbReference type="PANTHER" id="PTHR43584:SF8">
    <property type="entry name" value="N-ACETYLMURAMATE ALPHA-1-PHOSPHATE URIDYLYLTRANSFERASE"/>
    <property type="match status" value="1"/>
</dbReference>
<dbReference type="EMBL" id="CP038033">
    <property type="protein sequence ID" value="QBQ55988.1"/>
    <property type="molecule type" value="Genomic_DNA"/>
</dbReference>
<dbReference type="OrthoDB" id="9788272at2"/>
<dbReference type="Gene3D" id="3.90.550.10">
    <property type="entry name" value="Spore Coat Polysaccharide Biosynthesis Protein SpsA, Chain A"/>
    <property type="match status" value="1"/>
</dbReference>